<dbReference type="EMBL" id="AFBI03000033">
    <property type="protein sequence ID" value="EJW03658.1"/>
    <property type="molecule type" value="Genomic_DNA"/>
</dbReference>
<dbReference type="PANTHER" id="PTHR12893:SF0">
    <property type="entry name" value="GRASP65"/>
    <property type="match status" value="1"/>
</dbReference>
<feature type="region of interest" description="Disordered" evidence="5">
    <location>
        <begin position="578"/>
        <end position="598"/>
    </location>
</feature>
<organism evidence="7 8">
    <name type="scientific">Edhazardia aedis (strain USNM 41457)</name>
    <name type="common">Microsporidian parasite</name>
    <dbReference type="NCBI Taxonomy" id="1003232"/>
    <lineage>
        <taxon>Eukaryota</taxon>
        <taxon>Fungi</taxon>
        <taxon>Fungi incertae sedis</taxon>
        <taxon>Microsporidia</taxon>
        <taxon>Edhazardia</taxon>
    </lineage>
</organism>
<evidence type="ECO:0000256" key="3">
    <source>
        <dbReference type="ARBA" id="ARBA00023034"/>
    </source>
</evidence>
<gene>
    <name evidence="7" type="ORF">EDEG_02029</name>
</gene>
<dbReference type="OrthoDB" id="3318at2759"/>
<dbReference type="GO" id="GO:0007030">
    <property type="term" value="P:Golgi organization"/>
    <property type="evidence" value="ECO:0007669"/>
    <property type="project" value="TreeGrafter"/>
</dbReference>
<evidence type="ECO:0000256" key="2">
    <source>
        <dbReference type="ARBA" id="ARBA00022737"/>
    </source>
</evidence>
<comment type="subcellular location">
    <subcellularLocation>
        <location evidence="1">Golgi apparatus membrane</location>
    </subcellularLocation>
</comment>
<dbReference type="VEuPathDB" id="MicrosporidiaDB:EDEG_02029"/>
<proteinExistence type="predicted"/>
<name>J8ZVI7_EDHAE</name>
<protein>
    <recommendedName>
        <fullName evidence="6">PDZ GRASP-type domain-containing protein</fullName>
    </recommendedName>
</protein>
<reference evidence="7 8" key="1">
    <citation type="submission" date="2011-08" db="EMBL/GenBank/DDBJ databases">
        <authorList>
            <person name="Liu Z.J."/>
            <person name="Shi F.L."/>
            <person name="Lu J.Q."/>
            <person name="Li M."/>
            <person name="Wang Z.L."/>
        </authorList>
    </citation>
    <scope>NUCLEOTIDE SEQUENCE [LARGE SCALE GENOMIC DNA]</scope>
    <source>
        <strain evidence="7 8">USNM 41457</strain>
    </source>
</reference>
<dbReference type="AlphaFoldDB" id="J8ZVI7"/>
<dbReference type="PANTHER" id="PTHR12893">
    <property type="entry name" value="GOLGI REASSEMBLY STACKING PROTEIN GRASP"/>
    <property type="match status" value="1"/>
</dbReference>
<keyword evidence="2" id="KW-0677">Repeat</keyword>
<evidence type="ECO:0000256" key="4">
    <source>
        <dbReference type="ARBA" id="ARBA00023136"/>
    </source>
</evidence>
<dbReference type="Gene3D" id="2.30.42.10">
    <property type="match status" value="2"/>
</dbReference>
<dbReference type="InterPro" id="IPR036034">
    <property type="entry name" value="PDZ_sf"/>
</dbReference>
<accession>J8ZVI7</accession>
<evidence type="ECO:0000256" key="1">
    <source>
        <dbReference type="ARBA" id="ARBA00004394"/>
    </source>
</evidence>
<reference evidence="8" key="2">
    <citation type="submission" date="2015-07" db="EMBL/GenBank/DDBJ databases">
        <title>Contrasting host-pathogen interactions and genome evolution in two generalist and specialist microsporidian pathogens of mosquitoes.</title>
        <authorList>
            <consortium name="The Broad Institute Genomics Platform"/>
            <consortium name="The Broad Institute Genome Sequencing Center for Infectious Disease"/>
            <person name="Cuomo C.A."/>
            <person name="Sanscrainte N.D."/>
            <person name="Goldberg J.M."/>
            <person name="Heiman D."/>
            <person name="Young S."/>
            <person name="Zeng Q."/>
            <person name="Becnel J.J."/>
            <person name="Birren B.W."/>
        </authorList>
    </citation>
    <scope>NUCLEOTIDE SEQUENCE [LARGE SCALE GENOMIC DNA]</scope>
    <source>
        <strain evidence="8">USNM 41457</strain>
    </source>
</reference>
<dbReference type="HOGENOM" id="CLU_410272_0_0_1"/>
<dbReference type="STRING" id="1003232.J8ZVI7"/>
<feature type="non-terminal residue" evidence="7">
    <location>
        <position position="670"/>
    </location>
</feature>
<dbReference type="InterPro" id="IPR007583">
    <property type="entry name" value="GRASP55_65"/>
</dbReference>
<dbReference type="InterPro" id="IPR024958">
    <property type="entry name" value="GRASP_PDZ"/>
</dbReference>
<comment type="caution">
    <text evidence="7">The sequence shown here is derived from an EMBL/GenBank/DDBJ whole genome shotgun (WGS) entry which is preliminary data.</text>
</comment>
<dbReference type="InParanoid" id="J8ZVI7"/>
<evidence type="ECO:0000256" key="5">
    <source>
        <dbReference type="SAM" id="MobiDB-lite"/>
    </source>
</evidence>
<keyword evidence="3" id="KW-0333">Golgi apparatus</keyword>
<sequence length="670" mass="75185">MGQETSTLRSLQILQVKKNTPSYHCGLIPFMHFIVGVDNLPVSSSKDVSRLLNLWQKNGKVVLSILDTRNNSVKDYTLKSDTIVPTNTASVIQSPIQKPLSVPIGLSVKLHEGQPSTLSMKVLNIQDNSPIHNKLDVNDYIVGVLNQYLFEMDDFQNFLYRNVNKQVTLCVFNEIMRTIRFVNIVPQNECLLGCEYGTGILYQVPPVDVSIDFECDGLYSYSNVNNNIVNDQQQATNNVPPDVSLPNVNELEVSQNKETANLKSNVNALNADAYINNTEKEHVLKNVFHAQKHLSVENNKQNNEDGNKLQMDYVPESNKNINTSNNQNICINPEETARTLPLTDKEIKNISNVRIKLNEKIYTEKPNILSADIFISPDVESINSSHKQFNTVNKKTQNTYSSETINQYLDSKTEISELYSKSTTEECNISSSATDNNENLLNNIQNVTSLITETIKGVNLNIAPNVNEDSNSNKDNINAASNNKNLESSIEKDVSLSNLIDNMSIAPHQELYYNGINLENINNQTNASFLPPSSNKQNQISNFNQVNQLSSTSLLDNNSNLPDQSTIRSSENILDAVNSTDKSSKSIDSKSNVTQSDNNSIQEIKDNTIKNKNIIIDDTDNRSIQENLNEKTLDNKSNQENLNDKILDYKSIQENLNDKILDNKSNQENL</sequence>
<evidence type="ECO:0000313" key="7">
    <source>
        <dbReference type="EMBL" id="EJW03658.1"/>
    </source>
</evidence>
<dbReference type="GO" id="GO:0000139">
    <property type="term" value="C:Golgi membrane"/>
    <property type="evidence" value="ECO:0007669"/>
    <property type="project" value="UniProtKB-SubCell"/>
</dbReference>
<keyword evidence="4" id="KW-0472">Membrane</keyword>
<evidence type="ECO:0000313" key="8">
    <source>
        <dbReference type="Proteomes" id="UP000003163"/>
    </source>
</evidence>
<dbReference type="SUPFAM" id="SSF50156">
    <property type="entry name" value="PDZ domain-like"/>
    <property type="match status" value="1"/>
</dbReference>
<dbReference type="Pfam" id="PF04495">
    <property type="entry name" value="GRASP55_65"/>
    <property type="match status" value="1"/>
</dbReference>
<keyword evidence="8" id="KW-1185">Reference proteome</keyword>
<feature type="domain" description="PDZ GRASP-type" evidence="6">
    <location>
        <begin position="103"/>
        <end position="205"/>
    </location>
</feature>
<evidence type="ECO:0000259" key="6">
    <source>
        <dbReference type="Pfam" id="PF04495"/>
    </source>
</evidence>
<dbReference type="Proteomes" id="UP000003163">
    <property type="component" value="Unassembled WGS sequence"/>
</dbReference>